<organism evidence="1">
    <name type="scientific">Physcomitrium patens</name>
    <name type="common">Spreading-leaved earth moss</name>
    <name type="synonym">Physcomitrella patens</name>
    <dbReference type="NCBI Taxonomy" id="3218"/>
    <lineage>
        <taxon>Eukaryota</taxon>
        <taxon>Viridiplantae</taxon>
        <taxon>Streptophyta</taxon>
        <taxon>Embryophyta</taxon>
        <taxon>Bryophyta</taxon>
        <taxon>Bryophytina</taxon>
        <taxon>Bryopsida</taxon>
        <taxon>Funariidae</taxon>
        <taxon>Funariales</taxon>
        <taxon>Funariaceae</taxon>
        <taxon>Physcomitrium</taxon>
    </lineage>
</organism>
<dbReference type="PaxDb" id="3218-PP1S60_62V6.1"/>
<dbReference type="EnsemblPlants" id="Pp3c4_23150V3.1">
    <property type="protein sequence ID" value="PAC:32919814.CDS.1"/>
    <property type="gene ID" value="Pp3c4_23150"/>
</dbReference>
<gene>
    <name evidence="1" type="ORF">PHYPA_006633</name>
</gene>
<name>A0A2K1KPR4_PHYPA</name>
<dbReference type="EMBL" id="ABEU02000004">
    <property type="protein sequence ID" value="PNR55736.1"/>
    <property type="molecule type" value="Genomic_DNA"/>
</dbReference>
<proteinExistence type="predicted"/>
<protein>
    <submittedName>
        <fullName evidence="1 2">Uncharacterized protein</fullName>
    </submittedName>
</protein>
<reference evidence="1 3" key="1">
    <citation type="journal article" date="2008" name="Science">
        <title>The Physcomitrella genome reveals evolutionary insights into the conquest of land by plants.</title>
        <authorList>
            <person name="Rensing S."/>
            <person name="Lang D."/>
            <person name="Zimmer A."/>
            <person name="Terry A."/>
            <person name="Salamov A."/>
            <person name="Shapiro H."/>
            <person name="Nishiyama T."/>
            <person name="Perroud P.-F."/>
            <person name="Lindquist E."/>
            <person name="Kamisugi Y."/>
            <person name="Tanahashi T."/>
            <person name="Sakakibara K."/>
            <person name="Fujita T."/>
            <person name="Oishi K."/>
            <person name="Shin-I T."/>
            <person name="Kuroki Y."/>
            <person name="Toyoda A."/>
            <person name="Suzuki Y."/>
            <person name="Hashimoto A."/>
            <person name="Yamaguchi K."/>
            <person name="Sugano A."/>
            <person name="Kohara Y."/>
            <person name="Fujiyama A."/>
            <person name="Anterola A."/>
            <person name="Aoki S."/>
            <person name="Ashton N."/>
            <person name="Barbazuk W.B."/>
            <person name="Barker E."/>
            <person name="Bennetzen J."/>
            <person name="Bezanilla M."/>
            <person name="Blankenship R."/>
            <person name="Cho S.H."/>
            <person name="Dutcher S."/>
            <person name="Estelle M."/>
            <person name="Fawcett J.A."/>
            <person name="Gundlach H."/>
            <person name="Hanada K."/>
            <person name="Heyl A."/>
            <person name="Hicks K.A."/>
            <person name="Hugh J."/>
            <person name="Lohr M."/>
            <person name="Mayer K."/>
            <person name="Melkozernov A."/>
            <person name="Murata T."/>
            <person name="Nelson D."/>
            <person name="Pils B."/>
            <person name="Prigge M."/>
            <person name="Reiss B."/>
            <person name="Renner T."/>
            <person name="Rombauts S."/>
            <person name="Rushton P."/>
            <person name="Sanderfoot A."/>
            <person name="Schween G."/>
            <person name="Shiu S.-H."/>
            <person name="Stueber K."/>
            <person name="Theodoulou F.L."/>
            <person name="Tu H."/>
            <person name="Van de Peer Y."/>
            <person name="Verrier P.J."/>
            <person name="Waters E."/>
            <person name="Wood A."/>
            <person name="Yang L."/>
            <person name="Cove D."/>
            <person name="Cuming A."/>
            <person name="Hasebe M."/>
            <person name="Lucas S."/>
            <person name="Mishler D.B."/>
            <person name="Reski R."/>
            <person name="Grigoriev I."/>
            <person name="Quatrano R.S."/>
            <person name="Boore J.L."/>
        </authorList>
    </citation>
    <scope>NUCLEOTIDE SEQUENCE [LARGE SCALE GENOMIC DNA]</scope>
    <source>
        <strain evidence="2 3">cv. Gransden 2004</strain>
    </source>
</reference>
<keyword evidence="3" id="KW-1185">Reference proteome</keyword>
<dbReference type="Gramene" id="Pp3c4_23150V3.1">
    <property type="protein sequence ID" value="PAC:32919814.CDS.1"/>
    <property type="gene ID" value="Pp3c4_23150"/>
</dbReference>
<reference evidence="2" key="3">
    <citation type="submission" date="2020-12" db="UniProtKB">
        <authorList>
            <consortium name="EnsemblPlants"/>
        </authorList>
    </citation>
    <scope>IDENTIFICATION</scope>
</reference>
<evidence type="ECO:0000313" key="1">
    <source>
        <dbReference type="EMBL" id="PNR55736.1"/>
    </source>
</evidence>
<evidence type="ECO:0000313" key="2">
    <source>
        <dbReference type="EnsemblPlants" id="PAC:32919814.CDS.1"/>
    </source>
</evidence>
<dbReference type="AlphaFoldDB" id="A0A2K1KPR4"/>
<reference evidence="1 3" key="2">
    <citation type="journal article" date="2018" name="Plant J.">
        <title>The Physcomitrella patens chromosome-scale assembly reveals moss genome structure and evolution.</title>
        <authorList>
            <person name="Lang D."/>
            <person name="Ullrich K.K."/>
            <person name="Murat F."/>
            <person name="Fuchs J."/>
            <person name="Jenkins J."/>
            <person name="Haas F.B."/>
            <person name="Piednoel M."/>
            <person name="Gundlach H."/>
            <person name="Van Bel M."/>
            <person name="Meyberg R."/>
            <person name="Vives C."/>
            <person name="Morata J."/>
            <person name="Symeonidi A."/>
            <person name="Hiss M."/>
            <person name="Muchero W."/>
            <person name="Kamisugi Y."/>
            <person name="Saleh O."/>
            <person name="Blanc G."/>
            <person name="Decker E.L."/>
            <person name="van Gessel N."/>
            <person name="Grimwood J."/>
            <person name="Hayes R.D."/>
            <person name="Graham S.W."/>
            <person name="Gunter L.E."/>
            <person name="McDaniel S.F."/>
            <person name="Hoernstein S.N.W."/>
            <person name="Larsson A."/>
            <person name="Li F.W."/>
            <person name="Perroud P.F."/>
            <person name="Phillips J."/>
            <person name="Ranjan P."/>
            <person name="Rokshar D.S."/>
            <person name="Rothfels C.J."/>
            <person name="Schneider L."/>
            <person name="Shu S."/>
            <person name="Stevenson D.W."/>
            <person name="Thummler F."/>
            <person name="Tillich M."/>
            <person name="Villarreal Aguilar J.C."/>
            <person name="Widiez T."/>
            <person name="Wong G.K."/>
            <person name="Wymore A."/>
            <person name="Zhang Y."/>
            <person name="Zimmer A.D."/>
            <person name="Quatrano R.S."/>
            <person name="Mayer K.F.X."/>
            <person name="Goodstein D."/>
            <person name="Casacuberta J.M."/>
            <person name="Vandepoele K."/>
            <person name="Reski R."/>
            <person name="Cuming A.C."/>
            <person name="Tuskan G.A."/>
            <person name="Maumus F."/>
            <person name="Salse J."/>
            <person name="Schmutz J."/>
            <person name="Rensing S.A."/>
        </authorList>
    </citation>
    <scope>NUCLEOTIDE SEQUENCE [LARGE SCALE GENOMIC DNA]</scope>
    <source>
        <strain evidence="2 3">cv. Gransden 2004</strain>
    </source>
</reference>
<evidence type="ECO:0000313" key="3">
    <source>
        <dbReference type="Proteomes" id="UP000006727"/>
    </source>
</evidence>
<sequence length="120" mass="13511">MHAICPQWTKFRTCVESLLHAQGKVSSVFLKRRPCSSTVRFEGSCAEARCVCALLREEQGGLSERARERDGFKEGLSVLCQTRWGGSVTLSLATDLQSSSWRSRLYMGCHLVLNELQLSW</sequence>
<dbReference type="InParanoid" id="A0A2K1KPR4"/>
<accession>A0A2K1KPR4</accession>
<dbReference type="Proteomes" id="UP000006727">
    <property type="component" value="Chromosome 4"/>
</dbReference>